<reference evidence="1 2" key="1">
    <citation type="submission" date="2020-08" db="EMBL/GenBank/DDBJ databases">
        <title>Croceimicrobium hydrocarbonivorans gen. nov., sp. nov., a novel marine bacterium isolated from a bacterial consortium that degrades polyethylene terephthalate.</title>
        <authorList>
            <person name="Liu R."/>
        </authorList>
    </citation>
    <scope>NUCLEOTIDE SEQUENCE [LARGE SCALE GENOMIC DNA]</scope>
    <source>
        <strain evidence="1 2">A20-9</strain>
    </source>
</reference>
<gene>
    <name evidence="1" type="ORF">H4K34_05080</name>
</gene>
<name>A0A7H0VHL9_9FLAO</name>
<dbReference type="SUPFAM" id="SSF49464">
    <property type="entry name" value="Carboxypeptidase regulatory domain-like"/>
    <property type="match status" value="1"/>
</dbReference>
<dbReference type="KEGG" id="chyd:H4K34_05080"/>
<dbReference type="AlphaFoldDB" id="A0A7H0VHL9"/>
<keyword evidence="2" id="KW-1185">Reference proteome</keyword>
<proteinExistence type="predicted"/>
<dbReference type="Proteomes" id="UP000516305">
    <property type="component" value="Chromosome"/>
</dbReference>
<dbReference type="InterPro" id="IPR008969">
    <property type="entry name" value="CarboxyPept-like_regulatory"/>
</dbReference>
<evidence type="ECO:0000313" key="2">
    <source>
        <dbReference type="Proteomes" id="UP000516305"/>
    </source>
</evidence>
<evidence type="ECO:0000313" key="1">
    <source>
        <dbReference type="EMBL" id="QNR25217.1"/>
    </source>
</evidence>
<protein>
    <submittedName>
        <fullName evidence="1">Uncharacterized protein</fullName>
    </submittedName>
</protein>
<dbReference type="EMBL" id="CP060139">
    <property type="protein sequence ID" value="QNR25217.1"/>
    <property type="molecule type" value="Genomic_DNA"/>
</dbReference>
<organism evidence="1 2">
    <name type="scientific">Croceimicrobium hydrocarbonivorans</name>
    <dbReference type="NCBI Taxonomy" id="2761580"/>
    <lineage>
        <taxon>Bacteria</taxon>
        <taxon>Pseudomonadati</taxon>
        <taxon>Bacteroidota</taxon>
        <taxon>Flavobacteriia</taxon>
        <taxon>Flavobacteriales</taxon>
        <taxon>Owenweeksiaceae</taxon>
        <taxon>Croceimicrobium</taxon>
    </lineage>
</organism>
<accession>A0A7H0VHL9</accession>
<sequence>MRKTGFLCTVFIFTIIGLESIQAQSSFQFFDAQDSSFIPYVKVQKRGSARLHYSDEKGKASLKVKDGDTLVFSCMGYQSYLLPWSPNEPEHIYLKADQKMLGAVTVKPRSEKEVDWEGRHADINLWSNSGMEMAYLIDPGSTEFPLQLNQLKIKLRNGDNVVRLSFYTRQDSMPGQMLAIEPILITAYSGPYLELNLEARQLKFEEPFFMVVEFIHQNSEYKAMGGIRYYLRGSEHQRTWYKYPKMESWRSLGSGHGLGSLVEEPHLNMIVKYRYR</sequence>
<dbReference type="RefSeq" id="WP_210759743.1">
    <property type="nucleotide sequence ID" value="NZ_CP060139.1"/>
</dbReference>